<dbReference type="STRING" id="1802424.A2480_02660"/>
<dbReference type="NCBIfam" id="TIGR00067">
    <property type="entry name" value="glut_race"/>
    <property type="match status" value="1"/>
</dbReference>
<name>A0A1F7WD59_9BACT</name>
<dbReference type="InterPro" id="IPR018187">
    <property type="entry name" value="Asp/Glu_racemase_AS_1"/>
</dbReference>
<dbReference type="PROSITE" id="PS00924">
    <property type="entry name" value="ASP_GLU_RACEMASE_2"/>
    <property type="match status" value="1"/>
</dbReference>
<dbReference type="EC" id="5.1.1.3" evidence="2 7"/>
<dbReference type="InterPro" id="IPR001920">
    <property type="entry name" value="Asp/Glu_race"/>
</dbReference>
<accession>A0A1F7WD59</accession>
<dbReference type="GO" id="GO:0008881">
    <property type="term" value="F:glutamate racemase activity"/>
    <property type="evidence" value="ECO:0007669"/>
    <property type="project" value="UniProtKB-UniRule"/>
</dbReference>
<keyword evidence="3 7" id="KW-0133">Cell shape</keyword>
<dbReference type="EMBL" id="MGFG01000025">
    <property type="protein sequence ID" value="OGM00733.1"/>
    <property type="molecule type" value="Genomic_DNA"/>
</dbReference>
<dbReference type="InterPro" id="IPR004391">
    <property type="entry name" value="Glu_race"/>
</dbReference>
<keyword evidence="6 7" id="KW-0961">Cell wall biogenesis/degradation</keyword>
<dbReference type="InterPro" id="IPR015942">
    <property type="entry name" value="Asp/Glu/hydantoin_racemase"/>
</dbReference>
<proteinExistence type="inferred from homology"/>
<keyword evidence="5 7" id="KW-0413">Isomerase</keyword>
<dbReference type="HAMAP" id="MF_00258">
    <property type="entry name" value="Glu_racemase"/>
    <property type="match status" value="1"/>
</dbReference>
<dbReference type="PANTHER" id="PTHR21198:SF2">
    <property type="entry name" value="GLUTAMATE RACEMASE"/>
    <property type="match status" value="1"/>
</dbReference>
<dbReference type="GO" id="GO:0071555">
    <property type="term" value="P:cell wall organization"/>
    <property type="evidence" value="ECO:0007669"/>
    <property type="project" value="UniProtKB-KW"/>
</dbReference>
<feature type="binding site" evidence="7">
    <location>
        <begin position="180"/>
        <end position="181"/>
    </location>
    <ligand>
        <name>substrate</name>
    </ligand>
</feature>
<evidence type="ECO:0000313" key="8">
    <source>
        <dbReference type="EMBL" id="OGM00733.1"/>
    </source>
</evidence>
<comment type="caution">
    <text evidence="8">The sequence shown here is derived from an EMBL/GenBank/DDBJ whole genome shotgun (WGS) entry which is preliminary data.</text>
</comment>
<evidence type="ECO:0000256" key="4">
    <source>
        <dbReference type="ARBA" id="ARBA00022984"/>
    </source>
</evidence>
<dbReference type="SUPFAM" id="SSF53681">
    <property type="entry name" value="Aspartate/glutamate racemase"/>
    <property type="match status" value="2"/>
</dbReference>
<comment type="pathway">
    <text evidence="7">Cell wall biogenesis; peptidoglycan biosynthesis.</text>
</comment>
<comment type="function">
    <text evidence="7">Provides the (R)-glutamate required for cell wall biosynthesis.</text>
</comment>
<dbReference type="Proteomes" id="UP000176988">
    <property type="component" value="Unassembled WGS sequence"/>
</dbReference>
<feature type="binding site" evidence="7">
    <location>
        <begin position="70"/>
        <end position="71"/>
    </location>
    <ligand>
        <name>substrate</name>
    </ligand>
</feature>
<reference evidence="8 9" key="1">
    <citation type="journal article" date="2016" name="Nat. Commun.">
        <title>Thousands of microbial genomes shed light on interconnected biogeochemical processes in an aquifer system.</title>
        <authorList>
            <person name="Anantharaman K."/>
            <person name="Brown C.T."/>
            <person name="Hug L.A."/>
            <person name="Sharon I."/>
            <person name="Castelle C.J."/>
            <person name="Probst A.J."/>
            <person name="Thomas B.C."/>
            <person name="Singh A."/>
            <person name="Wilkins M.J."/>
            <person name="Karaoz U."/>
            <person name="Brodie E.L."/>
            <person name="Williams K.H."/>
            <person name="Hubbard S.S."/>
            <person name="Banfield J.F."/>
        </authorList>
    </citation>
    <scope>NUCLEOTIDE SEQUENCE [LARGE SCALE GENOMIC DNA]</scope>
</reference>
<dbReference type="PROSITE" id="PS00923">
    <property type="entry name" value="ASP_GLU_RACEMASE_1"/>
    <property type="match status" value="1"/>
</dbReference>
<feature type="binding site" evidence="7">
    <location>
        <begin position="38"/>
        <end position="39"/>
    </location>
    <ligand>
        <name>substrate</name>
    </ligand>
</feature>
<dbReference type="GO" id="GO:0009252">
    <property type="term" value="P:peptidoglycan biosynthetic process"/>
    <property type="evidence" value="ECO:0007669"/>
    <property type="project" value="UniProtKB-UniRule"/>
</dbReference>
<protein>
    <recommendedName>
        <fullName evidence="2 7">Glutamate racemase</fullName>
        <ecNumber evidence="2 7">5.1.1.3</ecNumber>
    </recommendedName>
</protein>
<dbReference type="Gene3D" id="3.40.50.1860">
    <property type="match status" value="2"/>
</dbReference>
<comment type="similarity">
    <text evidence="7">Belongs to the aspartate/glutamate racemases family.</text>
</comment>
<feature type="active site" description="Proton donor/acceptor" evidence="7">
    <location>
        <position position="179"/>
    </location>
</feature>
<evidence type="ECO:0000256" key="1">
    <source>
        <dbReference type="ARBA" id="ARBA00001602"/>
    </source>
</evidence>
<evidence type="ECO:0000313" key="9">
    <source>
        <dbReference type="Proteomes" id="UP000176988"/>
    </source>
</evidence>
<evidence type="ECO:0000256" key="3">
    <source>
        <dbReference type="ARBA" id="ARBA00022960"/>
    </source>
</evidence>
<feature type="binding site" evidence="7">
    <location>
        <begin position="6"/>
        <end position="7"/>
    </location>
    <ligand>
        <name>substrate</name>
    </ligand>
</feature>
<organism evidence="8 9">
    <name type="scientific">Candidatus Uhrbacteria bacterium RIFOXYC2_FULL_47_19</name>
    <dbReference type="NCBI Taxonomy" id="1802424"/>
    <lineage>
        <taxon>Bacteria</taxon>
        <taxon>Candidatus Uhriibacteriota</taxon>
    </lineage>
</organism>
<comment type="catalytic activity">
    <reaction evidence="1 7">
        <text>L-glutamate = D-glutamate</text>
        <dbReference type="Rhea" id="RHEA:12813"/>
        <dbReference type="ChEBI" id="CHEBI:29985"/>
        <dbReference type="ChEBI" id="CHEBI:29986"/>
        <dbReference type="EC" id="5.1.1.3"/>
    </reaction>
</comment>
<dbReference type="AlphaFoldDB" id="A0A1F7WD59"/>
<sequence length="261" mass="28834">MIGVFDSGLGGLTVVKEIWRQLPGRGVVYLGDTARTPYGTKSRHLIQRYSLQDAEFLLAKGAKVIVVACNTASAQAVEALRRHVDVPVFEVVTPAVNSAAILTSGRVGVIGTRGTVRSGIYERKMKRLSPQTTIFSAACPLFVPLVEEGWTKRPETVSIAREYLRPLRLRRIDTLILGCTHYPFLRSVIRQAIGSKVKLIDPAHDTVAELATYLKQHLELDAVLRTKHSTSIYVSDLTERFTALAGDWLGRKLRVRSAEIG</sequence>
<dbReference type="UniPathway" id="UPA00219"/>
<dbReference type="InterPro" id="IPR033134">
    <property type="entry name" value="Asp/Glu_racemase_AS_2"/>
</dbReference>
<evidence type="ECO:0000256" key="2">
    <source>
        <dbReference type="ARBA" id="ARBA00013090"/>
    </source>
</evidence>
<dbReference type="Pfam" id="PF01177">
    <property type="entry name" value="Asp_Glu_race"/>
    <property type="match status" value="1"/>
</dbReference>
<keyword evidence="4 7" id="KW-0573">Peptidoglycan synthesis</keyword>
<evidence type="ECO:0000256" key="6">
    <source>
        <dbReference type="ARBA" id="ARBA00023316"/>
    </source>
</evidence>
<gene>
    <name evidence="7" type="primary">murI</name>
    <name evidence="8" type="ORF">A2480_02660</name>
</gene>
<evidence type="ECO:0000256" key="7">
    <source>
        <dbReference type="HAMAP-Rule" id="MF_00258"/>
    </source>
</evidence>
<feature type="active site" description="Proton donor/acceptor" evidence="7">
    <location>
        <position position="69"/>
    </location>
</feature>
<dbReference type="PANTHER" id="PTHR21198">
    <property type="entry name" value="GLUTAMATE RACEMASE"/>
    <property type="match status" value="1"/>
</dbReference>
<evidence type="ECO:0000256" key="5">
    <source>
        <dbReference type="ARBA" id="ARBA00023235"/>
    </source>
</evidence>
<dbReference type="GO" id="GO:0008360">
    <property type="term" value="P:regulation of cell shape"/>
    <property type="evidence" value="ECO:0007669"/>
    <property type="project" value="UniProtKB-KW"/>
</dbReference>
<dbReference type="FunFam" id="3.40.50.1860:FF:000001">
    <property type="entry name" value="Glutamate racemase"/>
    <property type="match status" value="1"/>
</dbReference>